<dbReference type="Pfam" id="PF17820">
    <property type="entry name" value="PDZ_6"/>
    <property type="match status" value="1"/>
</dbReference>
<feature type="domain" description="PDZ" evidence="4">
    <location>
        <begin position="228"/>
        <end position="293"/>
    </location>
</feature>
<evidence type="ECO:0000259" key="4">
    <source>
        <dbReference type="PROSITE" id="PS50106"/>
    </source>
</evidence>
<dbReference type="GO" id="GO:0004252">
    <property type="term" value="F:serine-type endopeptidase activity"/>
    <property type="evidence" value="ECO:0007669"/>
    <property type="project" value="InterPro"/>
</dbReference>
<dbReference type="SMART" id="SM00228">
    <property type="entry name" value="PDZ"/>
    <property type="match status" value="2"/>
</dbReference>
<comment type="caution">
    <text evidence="5">The sequence shown here is derived from an EMBL/GenBank/DDBJ whole genome shotgun (WGS) entry which is preliminary data.</text>
</comment>
<proteinExistence type="inferred from homology"/>
<name>A0A1J5S5I8_9ZZZZ</name>
<organism evidence="5">
    <name type="scientific">mine drainage metagenome</name>
    <dbReference type="NCBI Taxonomy" id="410659"/>
    <lineage>
        <taxon>unclassified sequences</taxon>
        <taxon>metagenomes</taxon>
        <taxon>ecological metagenomes</taxon>
    </lineage>
</organism>
<dbReference type="PRINTS" id="PR00834">
    <property type="entry name" value="PROTEASES2C"/>
</dbReference>
<dbReference type="SUPFAM" id="SSF50494">
    <property type="entry name" value="Trypsin-like serine proteases"/>
    <property type="match status" value="1"/>
</dbReference>
<dbReference type="Gene3D" id="2.40.10.120">
    <property type="match status" value="1"/>
</dbReference>
<accession>A0A1J5S5I8</accession>
<keyword evidence="3 5" id="KW-0378">Hydrolase</keyword>
<keyword evidence="2 5" id="KW-0645">Protease</keyword>
<dbReference type="InterPro" id="IPR009003">
    <property type="entry name" value="Peptidase_S1_PA"/>
</dbReference>
<dbReference type="PANTHER" id="PTHR22939">
    <property type="entry name" value="SERINE PROTEASE FAMILY S1C HTRA-RELATED"/>
    <property type="match status" value="1"/>
</dbReference>
<evidence type="ECO:0000256" key="3">
    <source>
        <dbReference type="ARBA" id="ARBA00022801"/>
    </source>
</evidence>
<gene>
    <name evidence="5" type="primary">mucD_6</name>
    <name evidence="5" type="ORF">GALL_141220</name>
</gene>
<comment type="similarity">
    <text evidence="1">Belongs to the peptidase S1C family.</text>
</comment>
<dbReference type="InterPro" id="IPR001940">
    <property type="entry name" value="Peptidase_S1C"/>
</dbReference>
<dbReference type="EC" id="3.4.21.107" evidence="5"/>
<dbReference type="Gene3D" id="2.30.42.10">
    <property type="match status" value="2"/>
</dbReference>
<sequence length="438" mass="47088">MTAFALLTGLATSAHAEMSRGFRRLMDAVVRIDVREVAYEAGTQQYSYSIGSGVIISKDGLILTNAHVVSPRAIEISVTLASLERVSAHLVGWDHWTDLAVLKLDAAEVARRKLTFAHARFGDSDRLYVGEDVYAVGTPHGLSRTVTRGIISNKDRYFQDNYAVRGYETGAFNTWLQTDAAINPGNSGGPLVLSNGEVIGINSRGYIGADNLGFAIPGNVAKAVAQGLVAHGRITRSYAGLVFGALQDLERFYDLSVNTGVLVNSVDVGSPAAKAGVRGGDIVLAIDGVKVDGRFPEQLPPIQARIAALPVGSTLTLRVKHGNEIRTVSLVTERLESRVGEEYAFVKWGVSVRKVSRTYARENQLPNDVGMLVIGIQPGFPADVAGLARGDIITSIDQKPITTLAVAKSLYAGYERKPAPTLVEARRDRTVSLYVMKP</sequence>
<dbReference type="GO" id="GO:0006508">
    <property type="term" value="P:proteolysis"/>
    <property type="evidence" value="ECO:0007669"/>
    <property type="project" value="UniProtKB-KW"/>
</dbReference>
<dbReference type="Pfam" id="PF13180">
    <property type="entry name" value="PDZ_2"/>
    <property type="match status" value="1"/>
</dbReference>
<dbReference type="InterPro" id="IPR036034">
    <property type="entry name" value="PDZ_sf"/>
</dbReference>
<dbReference type="InterPro" id="IPR001478">
    <property type="entry name" value="PDZ"/>
</dbReference>
<dbReference type="EMBL" id="MLJW01000063">
    <property type="protein sequence ID" value="OIR03705.1"/>
    <property type="molecule type" value="Genomic_DNA"/>
</dbReference>
<dbReference type="SUPFAM" id="SSF50156">
    <property type="entry name" value="PDZ domain-like"/>
    <property type="match status" value="2"/>
</dbReference>
<dbReference type="Pfam" id="PF13365">
    <property type="entry name" value="Trypsin_2"/>
    <property type="match status" value="1"/>
</dbReference>
<evidence type="ECO:0000256" key="1">
    <source>
        <dbReference type="ARBA" id="ARBA00010541"/>
    </source>
</evidence>
<evidence type="ECO:0000256" key="2">
    <source>
        <dbReference type="ARBA" id="ARBA00022670"/>
    </source>
</evidence>
<evidence type="ECO:0000313" key="5">
    <source>
        <dbReference type="EMBL" id="OIR03705.1"/>
    </source>
</evidence>
<reference evidence="5" key="1">
    <citation type="submission" date="2016-10" db="EMBL/GenBank/DDBJ databases">
        <title>Sequence of Gallionella enrichment culture.</title>
        <authorList>
            <person name="Poehlein A."/>
            <person name="Muehling M."/>
            <person name="Daniel R."/>
        </authorList>
    </citation>
    <scope>NUCLEOTIDE SEQUENCE</scope>
</reference>
<dbReference type="PROSITE" id="PS50106">
    <property type="entry name" value="PDZ"/>
    <property type="match status" value="1"/>
</dbReference>
<dbReference type="InterPro" id="IPR041489">
    <property type="entry name" value="PDZ_6"/>
</dbReference>
<dbReference type="PANTHER" id="PTHR22939:SF129">
    <property type="entry name" value="SERINE PROTEASE HTRA2, MITOCHONDRIAL"/>
    <property type="match status" value="1"/>
</dbReference>
<protein>
    <submittedName>
        <fullName evidence="5">Putative periplasmic serine endoprotease DegP-like</fullName>
        <ecNumber evidence="5">3.4.21.107</ecNumber>
    </submittedName>
</protein>
<dbReference type="AlphaFoldDB" id="A0A1J5S5I8"/>